<dbReference type="AlphaFoldDB" id="A0A3N2QBT9"/>
<evidence type="ECO:0000313" key="3">
    <source>
        <dbReference type="Proteomes" id="UP000270927"/>
    </source>
</evidence>
<comment type="caution">
    <text evidence="2">The sequence shown here is derived from an EMBL/GenBank/DDBJ whole genome shotgun (WGS) entry which is preliminary data.</text>
</comment>
<keyword evidence="3" id="KW-1185">Reference proteome</keyword>
<protein>
    <recommendedName>
        <fullName evidence="4">Lipoprotein</fullName>
    </recommendedName>
</protein>
<evidence type="ECO:0000256" key="1">
    <source>
        <dbReference type="SAM" id="SignalP"/>
    </source>
</evidence>
<proteinExistence type="predicted"/>
<dbReference type="Proteomes" id="UP000270927">
    <property type="component" value="Unassembled WGS sequence"/>
</dbReference>
<dbReference type="EMBL" id="RARA01000025">
    <property type="protein sequence ID" value="ROT47276.1"/>
    <property type="molecule type" value="Genomic_DNA"/>
</dbReference>
<organism evidence="2 3">
    <name type="scientific">Candidatus Cardinium hertigii</name>
    <dbReference type="NCBI Taxonomy" id="247481"/>
    <lineage>
        <taxon>Bacteria</taxon>
        <taxon>Pseudomonadati</taxon>
        <taxon>Bacteroidota</taxon>
        <taxon>Cytophagia</taxon>
        <taxon>Cytophagales</taxon>
        <taxon>Amoebophilaceae</taxon>
        <taxon>Candidatus Cardinium</taxon>
    </lineage>
</organism>
<sequence length="444" mass="50318">MVLKNKNMAIHFMLCLWISTVTQACSKQQRLAMSEDEVIDTNSNLGMGVQIRVKQLAIRGSQDKQKNIITQYINEQHDDETHQTFTNKLLEKVKIYVSISQKIKECIKNVSVGEIGYPIKFNKTAVQLEKLSAWLEQQKCAGDLDRLIGRIMQGFFYKKLRNDIDSDALPILGVSIEQAFYGNEVSSVSSMLLATLATMCGKEPISMPGAATFYPFLKSTFKLPIELVDEIHQYSYPFASEKGMFLFGDYQYGGHRDLPDQFLFAAEECSTSVAKAINLSFKDKSGIGRELDTAIMVESFYNKELQNKFGYQAIDYLSSERETSENQKAWEAIEPGDIFLVEGHTATFETKYNNSGITSTFQFGREIEDAKVDNRLGGGTYSYNLFTKIKDKTVYILRPNKNKLSESISLTNLLHTIDQKYGNKWPNGPADNVIITWQEFFGGR</sequence>
<reference evidence="2 3" key="1">
    <citation type="submission" date="2018-09" db="EMBL/GenBank/DDBJ databases">
        <title>Comparative Genomics of Wolbachia-Cardinium Dual Endosymbiosis in a Plant-Parasitic Nematode.</title>
        <authorList>
            <person name="Brown A.M.V."/>
            <person name="Wasala S.K."/>
            <person name="Howe D.K."/>
            <person name="Peetz A.B."/>
            <person name="Zasada I.A."/>
            <person name="Denver D.R."/>
        </authorList>
    </citation>
    <scope>NUCLEOTIDE SEQUENCE [LARGE SCALE GENOMIC DNA]</scope>
    <source>
        <strain evidence="2 3">Pp_1</strain>
    </source>
</reference>
<gene>
    <name evidence="2" type="ORF">EDM02_03950</name>
</gene>
<feature type="signal peptide" evidence="1">
    <location>
        <begin position="1"/>
        <end position="24"/>
    </location>
</feature>
<dbReference type="PROSITE" id="PS51257">
    <property type="entry name" value="PROKAR_LIPOPROTEIN"/>
    <property type="match status" value="1"/>
</dbReference>
<accession>A0A3N2QBT9</accession>
<feature type="chain" id="PRO_5018106641" description="Lipoprotein" evidence="1">
    <location>
        <begin position="25"/>
        <end position="444"/>
    </location>
</feature>
<evidence type="ECO:0008006" key="4">
    <source>
        <dbReference type="Google" id="ProtNLM"/>
    </source>
</evidence>
<name>A0A3N2QBT9_9BACT</name>
<keyword evidence="1" id="KW-0732">Signal</keyword>
<evidence type="ECO:0000313" key="2">
    <source>
        <dbReference type="EMBL" id="ROT47276.1"/>
    </source>
</evidence>